<keyword evidence="2" id="KW-0812">Transmembrane</keyword>
<keyword evidence="5" id="KW-1185">Reference proteome</keyword>
<evidence type="ECO:0000313" key="5">
    <source>
        <dbReference type="Proteomes" id="UP001498398"/>
    </source>
</evidence>
<name>A0ABR1JJF9_9AGAR</name>
<dbReference type="EMBL" id="JBANRG010000048">
    <property type="protein sequence ID" value="KAK7445171.1"/>
    <property type="molecule type" value="Genomic_DNA"/>
</dbReference>
<evidence type="ECO:0000313" key="3">
    <source>
        <dbReference type="EMBL" id="KAK7445171.1"/>
    </source>
</evidence>
<dbReference type="Proteomes" id="UP001498398">
    <property type="component" value="Unassembled WGS sequence"/>
</dbReference>
<keyword evidence="2" id="KW-1133">Transmembrane helix</keyword>
<feature type="transmembrane region" description="Helical" evidence="2">
    <location>
        <begin position="48"/>
        <end position="72"/>
    </location>
</feature>
<feature type="transmembrane region" description="Helical" evidence="2">
    <location>
        <begin position="404"/>
        <end position="423"/>
    </location>
</feature>
<proteinExistence type="predicted"/>
<protein>
    <recommendedName>
        <fullName evidence="6">Macrofage activating glycoprotein</fullName>
    </recommendedName>
</protein>
<comment type="caution">
    <text evidence="4">The sequence shown here is derived from an EMBL/GenBank/DDBJ whole genome shotgun (WGS) entry which is preliminary data.</text>
</comment>
<feature type="region of interest" description="Disordered" evidence="1">
    <location>
        <begin position="1"/>
        <end position="22"/>
    </location>
</feature>
<organism evidence="4 5">
    <name type="scientific">Marasmiellus scandens</name>
    <dbReference type="NCBI Taxonomy" id="2682957"/>
    <lineage>
        <taxon>Eukaryota</taxon>
        <taxon>Fungi</taxon>
        <taxon>Dikarya</taxon>
        <taxon>Basidiomycota</taxon>
        <taxon>Agaricomycotina</taxon>
        <taxon>Agaricomycetes</taxon>
        <taxon>Agaricomycetidae</taxon>
        <taxon>Agaricales</taxon>
        <taxon>Marasmiineae</taxon>
        <taxon>Omphalotaceae</taxon>
        <taxon>Marasmiellus</taxon>
    </lineage>
</organism>
<accession>A0ABR1JJF9</accession>
<dbReference type="EMBL" id="JBANRG010000016">
    <property type="protein sequence ID" value="KAK7459622.1"/>
    <property type="molecule type" value="Genomic_DNA"/>
</dbReference>
<keyword evidence="2" id="KW-0472">Membrane</keyword>
<evidence type="ECO:0000256" key="1">
    <source>
        <dbReference type="SAM" id="MobiDB-lite"/>
    </source>
</evidence>
<evidence type="ECO:0000313" key="4">
    <source>
        <dbReference type="EMBL" id="KAK7459622.1"/>
    </source>
</evidence>
<evidence type="ECO:0008006" key="6">
    <source>
        <dbReference type="Google" id="ProtNLM"/>
    </source>
</evidence>
<reference evidence="4 5" key="1">
    <citation type="submission" date="2024-01" db="EMBL/GenBank/DDBJ databases">
        <title>A draft genome for the cacao thread blight pathogen Marasmiellus scandens.</title>
        <authorList>
            <person name="Baruah I.K."/>
            <person name="Leung J."/>
            <person name="Bukari Y."/>
            <person name="Amoako-Attah I."/>
            <person name="Meinhardt L.W."/>
            <person name="Bailey B.A."/>
            <person name="Cohen S.P."/>
        </authorList>
    </citation>
    <scope>NUCLEOTIDE SEQUENCE [LARGE SCALE GENOMIC DNA]</scope>
    <source>
        <strain evidence="4 5">GH-19</strain>
    </source>
</reference>
<feature type="region of interest" description="Disordered" evidence="1">
    <location>
        <begin position="365"/>
        <end position="398"/>
    </location>
</feature>
<sequence>MVMPSPKCDRAETPSPDPYLSPSQISPLPLLVLRRTPPLRSSHKTCTFLYFSHIYAVMVSSLLIALAASSYVAAQSFVSDPLVDKVVPYTAIPYQVDQHTEDRGPQFGYNICNSTTEGQDSLCQTGYVNHLDDFCLFAPPEPNTAIGAAEGFAVSYCTQPGRGTRLIPEGTLKGIQLVQSPGYVQIAGIIDQTRLNIASGDFGGELDSGGQDGRGNPIGGLIYSNAFPSNGGNNDTFEQSRRWTLFIGNDAFCFKACDDTQPNAKALCEHIYDRIGCTYNAPNTAQEGVFEKCEGDDMTPVGVYTSDGQTLTWTQPPESLGPITSVPYTPTPAPSSNCVTFQSQDLYSQLNSVIASGVSNSLTASGSQATGSGTASRNVGSGTATAGAEGAASTGNSGASTRSALGVSAIAGTFSVFLSVFFLA</sequence>
<gene>
    <name evidence="4" type="ORF">VKT23_009602</name>
    <name evidence="3" type="ORF">VKT23_015039</name>
</gene>
<evidence type="ECO:0000256" key="2">
    <source>
        <dbReference type="SAM" id="Phobius"/>
    </source>
</evidence>